<feature type="compositionally biased region" description="Polar residues" evidence="1">
    <location>
        <begin position="578"/>
        <end position="588"/>
    </location>
</feature>
<dbReference type="OrthoDB" id="3222669at2759"/>
<evidence type="ECO:0000313" key="3">
    <source>
        <dbReference type="EMBL" id="KIP03030.1"/>
    </source>
</evidence>
<dbReference type="EMBL" id="KN840638">
    <property type="protein sequence ID" value="KIP03030.1"/>
    <property type="molecule type" value="Genomic_DNA"/>
</dbReference>
<evidence type="ECO:0000256" key="1">
    <source>
        <dbReference type="SAM" id="MobiDB-lite"/>
    </source>
</evidence>
<feature type="region of interest" description="Disordered" evidence="1">
    <location>
        <begin position="14"/>
        <end position="55"/>
    </location>
</feature>
<evidence type="ECO:0000256" key="2">
    <source>
        <dbReference type="SAM" id="Phobius"/>
    </source>
</evidence>
<feature type="compositionally biased region" description="Low complexity" evidence="1">
    <location>
        <begin position="435"/>
        <end position="454"/>
    </location>
</feature>
<accession>A0A0C3S4K9</accession>
<feature type="transmembrane region" description="Helical" evidence="2">
    <location>
        <begin position="262"/>
        <end position="283"/>
    </location>
</feature>
<name>A0A0C3S4K9_PHLG1</name>
<dbReference type="STRING" id="745531.A0A0C3S4K9"/>
<sequence length="617" mass="66510">MAALYLHHALFASETPAPPPLSRPSNGLQHQLSLSSVTVRTSTSEHSHPTEPLLHGPYPQAAAYQDILASQPIYSETSRTSWTTGLSLTGNPVTSRERKRQWERQVRRKLRRLRWAKRVLRGVIAVWAVYNTIRYFIAFSIYTARDRQIALLVLGSAAALSFALLVSSLLLSLLAPHLGWKYRFRSGYTRIQALLSYMASFLLLGPAVVNVVFIALWRDSSDPGLSIHGRCHWDIDVLWTGTGFECDVNDAVPWGSWLAGSVIRLFLTAGVIIASHAVSYSYLVTRMPSRRLSGRTHSHSVSYNSAAGVLSTHSSRSLVTMASTVTSPVSAHPIVGQVSYGSDSDFTHESGFSAASSSRPRKLRRSKSRVSAKRMSSDGQPRLVRPPGTDRSQVSAGSEPPALRFAGDTEAVSEGSPGGSHFPQQDGRSSRYGMLTGAGSSTSPSGASPALATPHVAEHSRPHAPVQEVQDFAERFRALVEQVSRETEAGLELAGHDPDDDDLSFVFPSSSPEPDTDGTQYVPVMGKIIQRMPTIESLGSREVMSLASGQRGDRSVHTLSRPPTRANTLTMSEAAGSPSVSRSNSLTASIVLASPVEAPSPPGEPAHAHGASWSTAP</sequence>
<organism evidence="3 4">
    <name type="scientific">Phlebiopsis gigantea (strain 11061_1 CR5-6)</name>
    <name type="common">White-rot fungus</name>
    <name type="synonym">Peniophora gigantea</name>
    <dbReference type="NCBI Taxonomy" id="745531"/>
    <lineage>
        <taxon>Eukaryota</taxon>
        <taxon>Fungi</taxon>
        <taxon>Dikarya</taxon>
        <taxon>Basidiomycota</taxon>
        <taxon>Agaricomycotina</taxon>
        <taxon>Agaricomycetes</taxon>
        <taxon>Polyporales</taxon>
        <taxon>Phanerochaetaceae</taxon>
        <taxon>Phlebiopsis</taxon>
    </lineage>
</organism>
<keyword evidence="2" id="KW-1133">Transmembrane helix</keyword>
<feature type="transmembrane region" description="Helical" evidence="2">
    <location>
        <begin position="119"/>
        <end position="137"/>
    </location>
</feature>
<keyword evidence="4" id="KW-1185">Reference proteome</keyword>
<evidence type="ECO:0000313" key="4">
    <source>
        <dbReference type="Proteomes" id="UP000053257"/>
    </source>
</evidence>
<feature type="transmembrane region" description="Helical" evidence="2">
    <location>
        <begin position="194"/>
        <end position="217"/>
    </location>
</feature>
<dbReference type="HOGENOM" id="CLU_401727_0_0_1"/>
<gene>
    <name evidence="3" type="ORF">PHLGIDRAFT_130393</name>
</gene>
<dbReference type="AlphaFoldDB" id="A0A0C3S4K9"/>
<protein>
    <submittedName>
        <fullName evidence="3">Uncharacterized protein</fullName>
    </submittedName>
</protein>
<feature type="compositionally biased region" description="Low complexity" evidence="1">
    <location>
        <begin position="32"/>
        <end position="42"/>
    </location>
</feature>
<reference evidence="3 4" key="1">
    <citation type="journal article" date="2014" name="PLoS Genet.">
        <title>Analysis of the Phlebiopsis gigantea genome, transcriptome and secretome provides insight into its pioneer colonization strategies of wood.</title>
        <authorList>
            <person name="Hori C."/>
            <person name="Ishida T."/>
            <person name="Igarashi K."/>
            <person name="Samejima M."/>
            <person name="Suzuki H."/>
            <person name="Master E."/>
            <person name="Ferreira P."/>
            <person name="Ruiz-Duenas F.J."/>
            <person name="Held B."/>
            <person name="Canessa P."/>
            <person name="Larrondo L.F."/>
            <person name="Schmoll M."/>
            <person name="Druzhinina I.S."/>
            <person name="Kubicek C.P."/>
            <person name="Gaskell J.A."/>
            <person name="Kersten P."/>
            <person name="St John F."/>
            <person name="Glasner J."/>
            <person name="Sabat G."/>
            <person name="Splinter BonDurant S."/>
            <person name="Syed K."/>
            <person name="Yadav J."/>
            <person name="Mgbeahuruike A.C."/>
            <person name="Kovalchuk A."/>
            <person name="Asiegbu F.O."/>
            <person name="Lackner G."/>
            <person name="Hoffmeister D."/>
            <person name="Rencoret J."/>
            <person name="Gutierrez A."/>
            <person name="Sun H."/>
            <person name="Lindquist E."/>
            <person name="Barry K."/>
            <person name="Riley R."/>
            <person name="Grigoriev I.V."/>
            <person name="Henrissat B."/>
            <person name="Kues U."/>
            <person name="Berka R.M."/>
            <person name="Martinez A.T."/>
            <person name="Covert S.F."/>
            <person name="Blanchette R.A."/>
            <person name="Cullen D."/>
        </authorList>
    </citation>
    <scope>NUCLEOTIDE SEQUENCE [LARGE SCALE GENOMIC DNA]</scope>
    <source>
        <strain evidence="3 4">11061_1 CR5-6</strain>
    </source>
</reference>
<proteinExistence type="predicted"/>
<keyword evidence="2" id="KW-0812">Transmembrane</keyword>
<feature type="transmembrane region" description="Helical" evidence="2">
    <location>
        <begin position="149"/>
        <end position="174"/>
    </location>
</feature>
<feature type="region of interest" description="Disordered" evidence="1">
    <location>
        <begin position="545"/>
        <end position="617"/>
    </location>
</feature>
<keyword evidence="2" id="KW-0472">Membrane</keyword>
<feature type="compositionally biased region" description="Basic residues" evidence="1">
    <location>
        <begin position="359"/>
        <end position="372"/>
    </location>
</feature>
<dbReference type="Proteomes" id="UP000053257">
    <property type="component" value="Unassembled WGS sequence"/>
</dbReference>
<feature type="region of interest" description="Disordered" evidence="1">
    <location>
        <begin position="349"/>
        <end position="463"/>
    </location>
</feature>